<evidence type="ECO:0000256" key="2">
    <source>
        <dbReference type="ARBA" id="ARBA00023015"/>
    </source>
</evidence>
<dbReference type="Proteomes" id="UP000271031">
    <property type="component" value="Unassembled WGS sequence"/>
</dbReference>
<evidence type="ECO:0000256" key="3">
    <source>
        <dbReference type="ARBA" id="ARBA00023082"/>
    </source>
</evidence>
<protein>
    <submittedName>
        <fullName evidence="8">Sigma-70 family RNA polymerase sigma factor</fullName>
    </submittedName>
</protein>
<keyword evidence="9" id="KW-1185">Reference proteome</keyword>
<reference evidence="8 9" key="1">
    <citation type="submission" date="2018-10" db="EMBL/GenBank/DDBJ databases">
        <title>Phylogenomics of Brevibacillus.</title>
        <authorList>
            <person name="Dunlap C."/>
        </authorList>
    </citation>
    <scope>NUCLEOTIDE SEQUENCE [LARGE SCALE GENOMIC DNA]</scope>
    <source>
        <strain evidence="8 9">JCM 15716</strain>
    </source>
</reference>
<evidence type="ECO:0000256" key="1">
    <source>
        <dbReference type="ARBA" id="ARBA00010641"/>
    </source>
</evidence>
<dbReference type="Pfam" id="PF04542">
    <property type="entry name" value="Sigma70_r2"/>
    <property type="match status" value="1"/>
</dbReference>
<dbReference type="InterPro" id="IPR007630">
    <property type="entry name" value="RNA_pol_sigma70_r4"/>
</dbReference>
<dbReference type="PANTHER" id="PTHR43133:SF62">
    <property type="entry name" value="RNA POLYMERASE SIGMA FACTOR SIGZ"/>
    <property type="match status" value="1"/>
</dbReference>
<dbReference type="InterPro" id="IPR013325">
    <property type="entry name" value="RNA_pol_sigma_r2"/>
</dbReference>
<feature type="domain" description="RNA polymerase sigma-70 region 2" evidence="6">
    <location>
        <begin position="24"/>
        <end position="92"/>
    </location>
</feature>
<dbReference type="GO" id="GO:0006352">
    <property type="term" value="P:DNA-templated transcription initiation"/>
    <property type="evidence" value="ECO:0007669"/>
    <property type="project" value="InterPro"/>
</dbReference>
<comment type="similarity">
    <text evidence="1">Belongs to the sigma-70 factor family. ECF subfamily.</text>
</comment>
<dbReference type="InterPro" id="IPR014284">
    <property type="entry name" value="RNA_pol_sigma-70_dom"/>
</dbReference>
<dbReference type="GO" id="GO:0016987">
    <property type="term" value="F:sigma factor activity"/>
    <property type="evidence" value="ECO:0007669"/>
    <property type="project" value="UniProtKB-KW"/>
</dbReference>
<dbReference type="GO" id="GO:0003677">
    <property type="term" value="F:DNA binding"/>
    <property type="evidence" value="ECO:0007669"/>
    <property type="project" value="UniProtKB-KW"/>
</dbReference>
<keyword evidence="4" id="KW-0238">DNA-binding</keyword>
<comment type="caution">
    <text evidence="8">The sequence shown here is derived from an EMBL/GenBank/DDBJ whole genome shotgun (WGS) entry which is preliminary data.</text>
</comment>
<dbReference type="InterPro" id="IPR039425">
    <property type="entry name" value="RNA_pol_sigma-70-like"/>
</dbReference>
<accession>A0A3M8D5G2</accession>
<dbReference type="InterPro" id="IPR036388">
    <property type="entry name" value="WH-like_DNA-bd_sf"/>
</dbReference>
<dbReference type="AlphaFoldDB" id="A0A3M8D5G2"/>
<gene>
    <name evidence="8" type="ORF">EDM56_21900</name>
</gene>
<evidence type="ECO:0000313" key="9">
    <source>
        <dbReference type="Proteomes" id="UP000271031"/>
    </source>
</evidence>
<evidence type="ECO:0000313" key="8">
    <source>
        <dbReference type="EMBL" id="RNB83324.1"/>
    </source>
</evidence>
<dbReference type="Pfam" id="PF04545">
    <property type="entry name" value="Sigma70_r4"/>
    <property type="match status" value="1"/>
</dbReference>
<evidence type="ECO:0000256" key="4">
    <source>
        <dbReference type="ARBA" id="ARBA00023125"/>
    </source>
</evidence>
<evidence type="ECO:0000259" key="6">
    <source>
        <dbReference type="Pfam" id="PF04542"/>
    </source>
</evidence>
<name>A0A3M8D5G2_9BACL</name>
<dbReference type="PANTHER" id="PTHR43133">
    <property type="entry name" value="RNA POLYMERASE ECF-TYPE SIGMA FACTO"/>
    <property type="match status" value="1"/>
</dbReference>
<dbReference type="InterPro" id="IPR013324">
    <property type="entry name" value="RNA_pol_sigma_r3/r4-like"/>
</dbReference>
<sequence>MKTLSDADIMQLVMQKQRAALEELYDRHIKLVYSFALKATRDEQQAKAVVQAVFTRLWTTEKGYDPEKGQFVNWLLTITRHITIDHLRAEKRYRNVIPLEPERWESITDHPANDPAEVASRKLIREQVEKAYRFLSTSQIELIQHLYWEGYSLSEIAKMRNEPIGTIKSRLHQTLKILRNHLVLEMEG</sequence>
<organism evidence="8 9">
    <name type="scientific">Brevibacillus fluminis</name>
    <dbReference type="NCBI Taxonomy" id="511487"/>
    <lineage>
        <taxon>Bacteria</taxon>
        <taxon>Bacillati</taxon>
        <taxon>Bacillota</taxon>
        <taxon>Bacilli</taxon>
        <taxon>Bacillales</taxon>
        <taxon>Paenibacillaceae</taxon>
        <taxon>Brevibacillus</taxon>
    </lineage>
</organism>
<dbReference type="Gene3D" id="1.10.1740.10">
    <property type="match status" value="1"/>
</dbReference>
<dbReference type="SUPFAM" id="SSF88659">
    <property type="entry name" value="Sigma3 and sigma4 domains of RNA polymerase sigma factors"/>
    <property type="match status" value="1"/>
</dbReference>
<keyword evidence="5" id="KW-0804">Transcription</keyword>
<dbReference type="EMBL" id="RHHQ01000018">
    <property type="protein sequence ID" value="RNB83324.1"/>
    <property type="molecule type" value="Genomic_DNA"/>
</dbReference>
<dbReference type="Gene3D" id="1.10.10.10">
    <property type="entry name" value="Winged helix-like DNA-binding domain superfamily/Winged helix DNA-binding domain"/>
    <property type="match status" value="1"/>
</dbReference>
<keyword evidence="3" id="KW-0731">Sigma factor</keyword>
<proteinExistence type="inferred from homology"/>
<dbReference type="SUPFAM" id="SSF88946">
    <property type="entry name" value="Sigma2 domain of RNA polymerase sigma factors"/>
    <property type="match status" value="1"/>
</dbReference>
<dbReference type="OrthoDB" id="9784272at2"/>
<feature type="domain" description="RNA polymerase sigma-70 region 4" evidence="7">
    <location>
        <begin position="139"/>
        <end position="179"/>
    </location>
</feature>
<dbReference type="InterPro" id="IPR007627">
    <property type="entry name" value="RNA_pol_sigma70_r2"/>
</dbReference>
<evidence type="ECO:0000256" key="5">
    <source>
        <dbReference type="ARBA" id="ARBA00023163"/>
    </source>
</evidence>
<evidence type="ECO:0000259" key="7">
    <source>
        <dbReference type="Pfam" id="PF04545"/>
    </source>
</evidence>
<dbReference type="NCBIfam" id="TIGR02937">
    <property type="entry name" value="sigma70-ECF"/>
    <property type="match status" value="1"/>
</dbReference>
<keyword evidence="2" id="KW-0805">Transcription regulation</keyword>
<dbReference type="RefSeq" id="WP_122920056.1">
    <property type="nucleotide sequence ID" value="NZ_RHHQ01000018.1"/>
</dbReference>